<name>A0A1H8H722_9BACL</name>
<gene>
    <name evidence="2" type="ORF">SAMN05444955_11362</name>
</gene>
<evidence type="ECO:0000313" key="3">
    <source>
        <dbReference type="Proteomes" id="UP000199695"/>
    </source>
</evidence>
<dbReference type="Proteomes" id="UP000199695">
    <property type="component" value="Unassembled WGS sequence"/>
</dbReference>
<dbReference type="InterPro" id="IPR037883">
    <property type="entry name" value="Knr4/Smi1-like_sf"/>
</dbReference>
<evidence type="ECO:0000313" key="2">
    <source>
        <dbReference type="EMBL" id="SEN51800.1"/>
    </source>
</evidence>
<dbReference type="AlphaFoldDB" id="A0A1H8H722"/>
<evidence type="ECO:0000259" key="1">
    <source>
        <dbReference type="SMART" id="SM00860"/>
    </source>
</evidence>
<dbReference type="SMART" id="SM00860">
    <property type="entry name" value="SMI1_KNR4"/>
    <property type="match status" value="1"/>
</dbReference>
<dbReference type="EMBL" id="FOCQ01000013">
    <property type="protein sequence ID" value="SEN51800.1"/>
    <property type="molecule type" value="Genomic_DNA"/>
</dbReference>
<sequence length="146" mass="16984">MKDIINLIYGGKPGVDEETLNTTENSLGASFPSQYKELVKLINNCEIGEWIFYPIKDPKNIRKTWDDIVRNNQPSVRFTHIPEDLIQFAENGTGNKLCFKINNNKMEEAIYFWDCETGLTEKIADNLKQFIQQEYELDNEVDLDDE</sequence>
<organism evidence="2 3">
    <name type="scientific">Lihuaxuella thermophila</name>
    <dbReference type="NCBI Taxonomy" id="1173111"/>
    <lineage>
        <taxon>Bacteria</taxon>
        <taxon>Bacillati</taxon>
        <taxon>Bacillota</taxon>
        <taxon>Bacilli</taxon>
        <taxon>Bacillales</taxon>
        <taxon>Thermoactinomycetaceae</taxon>
        <taxon>Lihuaxuella</taxon>
    </lineage>
</organism>
<feature type="domain" description="Knr4/Smi1-like" evidence="1">
    <location>
        <begin position="14"/>
        <end position="133"/>
    </location>
</feature>
<proteinExistence type="predicted"/>
<dbReference type="Gene3D" id="3.40.1580.10">
    <property type="entry name" value="SMI1/KNR4-like"/>
    <property type="match status" value="1"/>
</dbReference>
<dbReference type="Pfam" id="PF14567">
    <property type="entry name" value="SUKH_5"/>
    <property type="match status" value="1"/>
</dbReference>
<reference evidence="2 3" key="1">
    <citation type="submission" date="2016-10" db="EMBL/GenBank/DDBJ databases">
        <authorList>
            <person name="de Groot N.N."/>
        </authorList>
    </citation>
    <scope>NUCLEOTIDE SEQUENCE [LARGE SCALE GENOMIC DNA]</scope>
    <source>
        <strain evidence="2 3">DSM 46701</strain>
    </source>
</reference>
<keyword evidence="3" id="KW-1185">Reference proteome</keyword>
<dbReference type="SUPFAM" id="SSF160631">
    <property type="entry name" value="SMI1/KNR4-like"/>
    <property type="match status" value="1"/>
</dbReference>
<dbReference type="InterPro" id="IPR018958">
    <property type="entry name" value="Knr4/Smi1-like_dom"/>
</dbReference>
<dbReference type="RefSeq" id="WP_089970647.1">
    <property type="nucleotide sequence ID" value="NZ_FOCQ01000013.1"/>
</dbReference>
<accession>A0A1H8H722</accession>
<dbReference type="OrthoDB" id="2045100at2"/>
<protein>
    <submittedName>
        <fullName evidence="2">SMI1-KNR4 cell-wall</fullName>
    </submittedName>
</protein>